<evidence type="ECO:0000256" key="4">
    <source>
        <dbReference type="ARBA" id="ARBA00022538"/>
    </source>
</evidence>
<accession>A0A392SGV3</accession>
<keyword evidence="8" id="KW-1133">Transmembrane helix</keyword>
<evidence type="ECO:0000256" key="5">
    <source>
        <dbReference type="ARBA" id="ARBA00022692"/>
    </source>
</evidence>
<organism evidence="12 13">
    <name type="scientific">Trifolium medium</name>
    <dbReference type="NCBI Taxonomy" id="97028"/>
    <lineage>
        <taxon>Eukaryota</taxon>
        <taxon>Viridiplantae</taxon>
        <taxon>Streptophyta</taxon>
        <taxon>Embryophyta</taxon>
        <taxon>Tracheophyta</taxon>
        <taxon>Spermatophyta</taxon>
        <taxon>Magnoliopsida</taxon>
        <taxon>eudicotyledons</taxon>
        <taxon>Gunneridae</taxon>
        <taxon>Pentapetalae</taxon>
        <taxon>rosids</taxon>
        <taxon>fabids</taxon>
        <taxon>Fabales</taxon>
        <taxon>Fabaceae</taxon>
        <taxon>Papilionoideae</taxon>
        <taxon>50 kb inversion clade</taxon>
        <taxon>NPAAA clade</taxon>
        <taxon>Hologalegina</taxon>
        <taxon>IRL clade</taxon>
        <taxon>Trifolieae</taxon>
        <taxon>Trifolium</taxon>
    </lineage>
</organism>
<keyword evidence="4" id="KW-0633">Potassium transport</keyword>
<keyword evidence="6" id="KW-0375">Hydrogen ion transport</keyword>
<evidence type="ECO:0000256" key="2">
    <source>
        <dbReference type="ARBA" id="ARBA00022448"/>
    </source>
</evidence>
<evidence type="ECO:0000313" key="13">
    <source>
        <dbReference type="Proteomes" id="UP000265520"/>
    </source>
</evidence>
<dbReference type="GO" id="GO:0015297">
    <property type="term" value="F:antiporter activity"/>
    <property type="evidence" value="ECO:0007669"/>
    <property type="project" value="UniProtKB-KW"/>
</dbReference>
<evidence type="ECO:0000256" key="7">
    <source>
        <dbReference type="ARBA" id="ARBA00022958"/>
    </source>
</evidence>
<dbReference type="AlphaFoldDB" id="A0A392SGV3"/>
<evidence type="ECO:0000256" key="10">
    <source>
        <dbReference type="ARBA" id="ARBA00023136"/>
    </source>
</evidence>
<keyword evidence="13" id="KW-1185">Reference proteome</keyword>
<keyword evidence="3" id="KW-0050">Antiport</keyword>
<dbReference type="EMBL" id="LXQA010382131">
    <property type="protein sequence ID" value="MCI48128.1"/>
    <property type="molecule type" value="Genomic_DNA"/>
</dbReference>
<dbReference type="PANTHER" id="PTHR33650">
    <property type="entry name" value="CHLOROPLAST ENVELOPE MEMBRANE PROTEIN-RELATED"/>
    <property type="match status" value="1"/>
</dbReference>
<evidence type="ECO:0000256" key="11">
    <source>
        <dbReference type="ARBA" id="ARBA00043980"/>
    </source>
</evidence>
<sequence length="52" mass="6339">MAEEEQQELSADEKFEAWKQRAEAIIELREAQEDTRNQEARKWEDWLLEEDS</sequence>
<dbReference type="PANTHER" id="PTHR33650:SF1">
    <property type="entry name" value="CHLOROPLAST ENVELOPE MEMBRANE PROTEIN"/>
    <property type="match status" value="1"/>
</dbReference>
<reference evidence="12 13" key="1">
    <citation type="journal article" date="2018" name="Front. Plant Sci.">
        <title>Red Clover (Trifolium pratense) and Zigzag Clover (T. medium) - A Picture of Genomic Similarities and Differences.</title>
        <authorList>
            <person name="Dluhosova J."/>
            <person name="Istvanek J."/>
            <person name="Nedelnik J."/>
            <person name="Repkova J."/>
        </authorList>
    </citation>
    <scope>NUCLEOTIDE SEQUENCE [LARGE SCALE GENOMIC DNA]</scope>
    <source>
        <strain evidence="13">cv. 10/8</strain>
        <tissue evidence="12">Leaf</tissue>
    </source>
</reference>
<comment type="similarity">
    <text evidence="11">Belongs to the CemA family.</text>
</comment>
<keyword evidence="10" id="KW-0472">Membrane</keyword>
<evidence type="ECO:0000256" key="1">
    <source>
        <dbReference type="ARBA" id="ARBA00004141"/>
    </source>
</evidence>
<comment type="subcellular location">
    <subcellularLocation>
        <location evidence="1">Membrane</location>
        <topology evidence="1">Multi-pass membrane protein</topology>
    </subcellularLocation>
</comment>
<evidence type="ECO:0000313" key="12">
    <source>
        <dbReference type="EMBL" id="MCI48128.1"/>
    </source>
</evidence>
<dbReference type="InterPro" id="IPR004282">
    <property type="entry name" value="CemA"/>
</dbReference>
<feature type="non-terminal residue" evidence="12">
    <location>
        <position position="52"/>
    </location>
</feature>
<dbReference type="GO" id="GO:0006813">
    <property type="term" value="P:potassium ion transport"/>
    <property type="evidence" value="ECO:0007669"/>
    <property type="project" value="UniProtKB-KW"/>
</dbReference>
<evidence type="ECO:0000256" key="3">
    <source>
        <dbReference type="ARBA" id="ARBA00022449"/>
    </source>
</evidence>
<proteinExistence type="inferred from homology"/>
<dbReference type="GO" id="GO:1902600">
    <property type="term" value="P:proton transmembrane transport"/>
    <property type="evidence" value="ECO:0007669"/>
    <property type="project" value="UniProtKB-KW"/>
</dbReference>
<keyword evidence="2" id="KW-0813">Transport</keyword>
<keyword evidence="9" id="KW-0406">Ion transport</keyword>
<evidence type="ECO:0000256" key="6">
    <source>
        <dbReference type="ARBA" id="ARBA00022781"/>
    </source>
</evidence>
<comment type="caution">
    <text evidence="12">The sequence shown here is derived from an EMBL/GenBank/DDBJ whole genome shotgun (WGS) entry which is preliminary data.</text>
</comment>
<keyword evidence="7" id="KW-0630">Potassium</keyword>
<name>A0A392SGV3_9FABA</name>
<keyword evidence="5" id="KW-0812">Transmembrane</keyword>
<evidence type="ECO:0000256" key="8">
    <source>
        <dbReference type="ARBA" id="ARBA00022989"/>
    </source>
</evidence>
<dbReference type="GO" id="GO:0016020">
    <property type="term" value="C:membrane"/>
    <property type="evidence" value="ECO:0007669"/>
    <property type="project" value="UniProtKB-SubCell"/>
</dbReference>
<dbReference type="Proteomes" id="UP000265520">
    <property type="component" value="Unassembled WGS sequence"/>
</dbReference>
<evidence type="ECO:0000256" key="9">
    <source>
        <dbReference type="ARBA" id="ARBA00023065"/>
    </source>
</evidence>
<protein>
    <submittedName>
        <fullName evidence="12">Chloroplast envelope membrane protein-like</fullName>
    </submittedName>
</protein>